<reference evidence="2" key="2">
    <citation type="submission" date="2021-02" db="EMBL/GenBank/DDBJ databases">
        <authorList>
            <person name="Kimball J.A."/>
            <person name="Haas M.W."/>
            <person name="Macchietto M."/>
            <person name="Kono T."/>
            <person name="Duquette J."/>
            <person name="Shao M."/>
        </authorList>
    </citation>
    <scope>NUCLEOTIDE SEQUENCE</scope>
    <source>
        <tissue evidence="2">Fresh leaf tissue</tissue>
    </source>
</reference>
<protein>
    <submittedName>
        <fullName evidence="2">Uncharacterized protein</fullName>
    </submittedName>
</protein>
<dbReference type="AlphaFoldDB" id="A0A8J6BZ48"/>
<feature type="compositionally biased region" description="Low complexity" evidence="1">
    <location>
        <begin position="1"/>
        <end position="33"/>
    </location>
</feature>
<sequence>MAAVAPPQVPASVPAPAGAPSPALDAPPAADQVMDLLDSQTKAADATTEPDGTKKGPAASQPLNLSILPERSITPVLQDFMDPNMFYLPAYYYGGYDGSMSEWDDYPRYVNPDGVEIAPAVYGDIYGYGYTPYGAYSPASSPVPTVDGQMFGQHYQYPNTYYQPPTPVPSTTQGDLKPSVNPDKPAAKADPAKAATNGAPNGHPC</sequence>
<accession>A0A8J6BZ48</accession>
<feature type="region of interest" description="Disordered" evidence="1">
    <location>
        <begin position="1"/>
        <end position="62"/>
    </location>
</feature>
<gene>
    <name evidence="2" type="ORF">GUJ93_ZPchr0013g35153</name>
</gene>
<feature type="region of interest" description="Disordered" evidence="1">
    <location>
        <begin position="161"/>
        <end position="205"/>
    </location>
</feature>
<dbReference type="OrthoDB" id="306690at2759"/>
<organism evidence="2 3">
    <name type="scientific">Zizania palustris</name>
    <name type="common">Northern wild rice</name>
    <dbReference type="NCBI Taxonomy" id="103762"/>
    <lineage>
        <taxon>Eukaryota</taxon>
        <taxon>Viridiplantae</taxon>
        <taxon>Streptophyta</taxon>
        <taxon>Embryophyta</taxon>
        <taxon>Tracheophyta</taxon>
        <taxon>Spermatophyta</taxon>
        <taxon>Magnoliopsida</taxon>
        <taxon>Liliopsida</taxon>
        <taxon>Poales</taxon>
        <taxon>Poaceae</taxon>
        <taxon>BOP clade</taxon>
        <taxon>Oryzoideae</taxon>
        <taxon>Oryzeae</taxon>
        <taxon>Zizaniinae</taxon>
        <taxon>Zizania</taxon>
    </lineage>
</organism>
<reference evidence="2" key="1">
    <citation type="journal article" date="2021" name="bioRxiv">
        <title>Whole Genome Assembly and Annotation of Northern Wild Rice, Zizania palustris L., Supports a Whole Genome Duplication in the Zizania Genus.</title>
        <authorList>
            <person name="Haas M."/>
            <person name="Kono T."/>
            <person name="Macchietto M."/>
            <person name="Millas R."/>
            <person name="McGilp L."/>
            <person name="Shao M."/>
            <person name="Duquette J."/>
            <person name="Hirsch C.N."/>
            <person name="Kimball J."/>
        </authorList>
    </citation>
    <scope>NUCLEOTIDE SEQUENCE</scope>
    <source>
        <tissue evidence="2">Fresh leaf tissue</tissue>
    </source>
</reference>
<evidence type="ECO:0000313" key="2">
    <source>
        <dbReference type="EMBL" id="KAG8100797.1"/>
    </source>
</evidence>
<name>A0A8J6BZ48_ZIZPA</name>
<dbReference type="Proteomes" id="UP000729402">
    <property type="component" value="Unassembled WGS sequence"/>
</dbReference>
<evidence type="ECO:0000313" key="3">
    <source>
        <dbReference type="Proteomes" id="UP000729402"/>
    </source>
</evidence>
<keyword evidence="3" id="KW-1185">Reference proteome</keyword>
<comment type="caution">
    <text evidence="2">The sequence shown here is derived from an EMBL/GenBank/DDBJ whole genome shotgun (WGS) entry which is preliminary data.</text>
</comment>
<dbReference type="EMBL" id="JAAALK010000079">
    <property type="protein sequence ID" value="KAG8100797.1"/>
    <property type="molecule type" value="Genomic_DNA"/>
</dbReference>
<evidence type="ECO:0000256" key="1">
    <source>
        <dbReference type="SAM" id="MobiDB-lite"/>
    </source>
</evidence>
<proteinExistence type="predicted"/>